<dbReference type="Gene3D" id="3.30.428.10">
    <property type="entry name" value="HIT-like"/>
    <property type="match status" value="1"/>
</dbReference>
<dbReference type="OrthoDB" id="680339at2759"/>
<evidence type="ECO:0000256" key="4">
    <source>
        <dbReference type="ARBA" id="ARBA00047780"/>
    </source>
</evidence>
<evidence type="ECO:0000313" key="5">
    <source>
        <dbReference type="EMBL" id="KZS16109.1"/>
    </source>
</evidence>
<keyword evidence="6" id="KW-1185">Reference proteome</keyword>
<evidence type="ECO:0000313" key="6">
    <source>
        <dbReference type="Proteomes" id="UP000076858"/>
    </source>
</evidence>
<dbReference type="GO" id="GO:0000166">
    <property type="term" value="F:nucleotide binding"/>
    <property type="evidence" value="ECO:0007669"/>
    <property type="project" value="UniProtKB-KW"/>
</dbReference>
<evidence type="ECO:0000256" key="3">
    <source>
        <dbReference type="ARBA" id="ARBA00022801"/>
    </source>
</evidence>
<dbReference type="GO" id="GO:0047710">
    <property type="term" value="F:bis(5'-adenosyl)-triphosphatase activity"/>
    <property type="evidence" value="ECO:0007669"/>
    <property type="project" value="UniProtKB-EC"/>
</dbReference>
<sequence>MSHGPQLTVSAFFSVVVLLLCSNPVIGRWGPRDGDGHDLALQGKAVVHAGHRLERAIVPDYATARKAHLIGKNEDVICLPKSPALPLPEDDATFTFGQANIQGWAIFYQSNYSVAFVKPKCVVPGHVLVMPLKSTKRILDMQPEELADLFLTAQHVQRGMELFHGVSSSMIAVQDGPDAGQSIQHVHVHIMPRRPNDFKENDEVYDELNKHDKEPAAGWRTKEEMKKEADELRPFFKSL</sequence>
<comment type="caution">
    <text evidence="5">The sequence shown here is derived from an EMBL/GenBank/DDBJ whole genome shotgun (WGS) entry which is preliminary data.</text>
</comment>
<dbReference type="EC" id="3.6.1.29" evidence="1"/>
<reference evidence="5 6" key="1">
    <citation type="submission" date="2016-03" db="EMBL/GenBank/DDBJ databases">
        <title>EvidentialGene: Evidence-directed Construction of Genes on Genomes.</title>
        <authorList>
            <person name="Gilbert D.G."/>
            <person name="Choi J.-H."/>
            <person name="Mockaitis K."/>
            <person name="Colbourne J."/>
            <person name="Pfrender M."/>
        </authorList>
    </citation>
    <scope>NUCLEOTIDE SEQUENCE [LARGE SCALE GENOMIC DNA]</scope>
    <source>
        <strain evidence="5 6">Xinb3</strain>
        <tissue evidence="5">Complete organism</tissue>
    </source>
</reference>
<dbReference type="EMBL" id="LRGB01000763">
    <property type="protein sequence ID" value="KZS16109.1"/>
    <property type="molecule type" value="Genomic_DNA"/>
</dbReference>
<evidence type="ECO:0000256" key="1">
    <source>
        <dbReference type="ARBA" id="ARBA00012377"/>
    </source>
</evidence>
<dbReference type="PANTHER" id="PTHR46243:SF1">
    <property type="entry name" value="BIS(5'-ADENOSYL)-TRIPHOSPHATASE"/>
    <property type="match status" value="1"/>
</dbReference>
<gene>
    <name evidence="5" type="ORF">APZ42_018213</name>
</gene>
<dbReference type="InterPro" id="IPR011146">
    <property type="entry name" value="HIT-like"/>
</dbReference>
<accession>A0A0P5DBK1</accession>
<organism evidence="5 6">
    <name type="scientific">Daphnia magna</name>
    <dbReference type="NCBI Taxonomy" id="35525"/>
    <lineage>
        <taxon>Eukaryota</taxon>
        <taxon>Metazoa</taxon>
        <taxon>Ecdysozoa</taxon>
        <taxon>Arthropoda</taxon>
        <taxon>Crustacea</taxon>
        <taxon>Branchiopoda</taxon>
        <taxon>Diplostraca</taxon>
        <taxon>Cladocera</taxon>
        <taxon>Anomopoda</taxon>
        <taxon>Daphniidae</taxon>
        <taxon>Daphnia</taxon>
    </lineage>
</organism>
<name>A0A0P5DBK1_9CRUS</name>
<dbReference type="STRING" id="35525.A0A0P5DBK1"/>
<keyword evidence="3" id="KW-0378">Hydrolase</keyword>
<dbReference type="Pfam" id="PF01230">
    <property type="entry name" value="HIT"/>
    <property type="match status" value="1"/>
</dbReference>
<protein>
    <recommendedName>
        <fullName evidence="1">bis(5'-adenosyl)-triphosphatase</fullName>
        <ecNumber evidence="1">3.6.1.29</ecNumber>
    </recommendedName>
</protein>
<evidence type="ECO:0000256" key="2">
    <source>
        <dbReference type="ARBA" id="ARBA00022741"/>
    </source>
</evidence>
<dbReference type="SUPFAM" id="SSF54197">
    <property type="entry name" value="HIT-like"/>
    <property type="match status" value="1"/>
</dbReference>
<dbReference type="AlphaFoldDB" id="A0A0P5DBK1"/>
<dbReference type="InterPro" id="IPR036265">
    <property type="entry name" value="HIT-like_sf"/>
</dbReference>
<dbReference type="PANTHER" id="PTHR46243">
    <property type="entry name" value="BIS(5'-ADENOSYL)-TRIPHOSPHATASE"/>
    <property type="match status" value="1"/>
</dbReference>
<dbReference type="PROSITE" id="PS51084">
    <property type="entry name" value="HIT_2"/>
    <property type="match status" value="1"/>
</dbReference>
<dbReference type="InterPro" id="IPR051884">
    <property type="entry name" value="Bis(5'-adenosyl)-TPase_reg"/>
</dbReference>
<keyword evidence="2" id="KW-0547">Nucleotide-binding</keyword>
<proteinExistence type="predicted"/>
<comment type="catalytic activity">
    <reaction evidence="4">
        <text>P(1),P(3)-bis(5'-adenosyl) triphosphate + H2O = AMP + ADP + 2 H(+)</text>
        <dbReference type="Rhea" id="RHEA:13893"/>
        <dbReference type="ChEBI" id="CHEBI:15377"/>
        <dbReference type="ChEBI" id="CHEBI:15378"/>
        <dbReference type="ChEBI" id="CHEBI:58529"/>
        <dbReference type="ChEBI" id="CHEBI:456215"/>
        <dbReference type="ChEBI" id="CHEBI:456216"/>
        <dbReference type="EC" id="3.6.1.29"/>
    </reaction>
</comment>
<dbReference type="PROSITE" id="PS00892">
    <property type="entry name" value="HIT_1"/>
    <property type="match status" value="1"/>
</dbReference>
<dbReference type="FunFam" id="3.30.428.10:FF:000011">
    <property type="entry name" value="Fragile histidine triad"/>
    <property type="match status" value="1"/>
</dbReference>
<dbReference type="Proteomes" id="UP000076858">
    <property type="component" value="Unassembled WGS sequence"/>
</dbReference>
<dbReference type="InterPro" id="IPR019808">
    <property type="entry name" value="Histidine_triad_CS"/>
</dbReference>